<reference evidence="2" key="1">
    <citation type="journal article" date="2022" name="bioRxiv">
        <title>Genomics of Preaxostyla Flagellates Illuminates Evolutionary Transitions and the Path Towards Mitochondrial Loss.</title>
        <authorList>
            <person name="Novak L.V.F."/>
            <person name="Treitli S.C."/>
            <person name="Pyrih J."/>
            <person name="Halakuc P."/>
            <person name="Pipaliya S.V."/>
            <person name="Vacek V."/>
            <person name="Brzon O."/>
            <person name="Soukal P."/>
            <person name="Eme L."/>
            <person name="Dacks J.B."/>
            <person name="Karnkowska A."/>
            <person name="Elias M."/>
            <person name="Hampl V."/>
        </authorList>
    </citation>
    <scope>NUCLEOTIDE SEQUENCE</scope>
    <source>
        <strain evidence="2">RCP-MX</strain>
    </source>
</reference>
<name>A0ABQ8UEV8_9EUKA</name>
<organism evidence="2 3">
    <name type="scientific">Paratrimastix pyriformis</name>
    <dbReference type="NCBI Taxonomy" id="342808"/>
    <lineage>
        <taxon>Eukaryota</taxon>
        <taxon>Metamonada</taxon>
        <taxon>Preaxostyla</taxon>
        <taxon>Paratrimastigidae</taxon>
        <taxon>Paratrimastix</taxon>
    </lineage>
</organism>
<dbReference type="Gene3D" id="1.20.910.10">
    <property type="entry name" value="Heme oxygenase-like"/>
    <property type="match status" value="1"/>
</dbReference>
<sequence>MATPPCHNETGLRAEMRNYCRDIHNQIVRHPLSRSLSIKIFPLHPQSIRDHLEQKLVYMKVLEDLLEELKTTVWAQNDHLVGICEFFAKIYRYPSIQATIAYLDQQKGTRARDVMRATEAYSTYLRQLSTVDCANGIKGAYILGHAYVNLLDGLFGGVPICNAVGARVGFDCCQYLLYPFLYAAGTSIQETSKIVEPFVHQGFETHLDAIPWTPEDRQRLAVEAHQAYVRLLAIQDDLLAADPSAAPPAIVKPAPATAAPPVSAQAVPK</sequence>
<dbReference type="InterPro" id="IPR016053">
    <property type="entry name" value="Haem_Oase-like"/>
</dbReference>
<dbReference type="EMBL" id="JAPMOS010000039">
    <property type="protein sequence ID" value="KAJ4457810.1"/>
    <property type="molecule type" value="Genomic_DNA"/>
</dbReference>
<dbReference type="Pfam" id="PF01126">
    <property type="entry name" value="Heme_oxygenase"/>
    <property type="match status" value="1"/>
</dbReference>
<comment type="caution">
    <text evidence="2">The sequence shown here is derived from an EMBL/GenBank/DDBJ whole genome shotgun (WGS) entry which is preliminary data.</text>
</comment>
<gene>
    <name evidence="2" type="ORF">PAPYR_6627</name>
</gene>
<evidence type="ECO:0000256" key="1">
    <source>
        <dbReference type="SAM" id="MobiDB-lite"/>
    </source>
</evidence>
<protein>
    <submittedName>
        <fullName evidence="2">Uncharacterized protein</fullName>
    </submittedName>
</protein>
<keyword evidence="3" id="KW-1185">Reference proteome</keyword>
<feature type="region of interest" description="Disordered" evidence="1">
    <location>
        <begin position="250"/>
        <end position="269"/>
    </location>
</feature>
<proteinExistence type="predicted"/>
<dbReference type="Proteomes" id="UP001141327">
    <property type="component" value="Unassembled WGS sequence"/>
</dbReference>
<accession>A0ABQ8UEV8</accession>
<dbReference type="InterPro" id="IPR016084">
    <property type="entry name" value="Haem_Oase-like_multi-hlx"/>
</dbReference>
<evidence type="ECO:0000313" key="3">
    <source>
        <dbReference type="Proteomes" id="UP001141327"/>
    </source>
</evidence>
<dbReference type="SUPFAM" id="SSF48613">
    <property type="entry name" value="Heme oxygenase-like"/>
    <property type="match status" value="1"/>
</dbReference>
<evidence type="ECO:0000313" key="2">
    <source>
        <dbReference type="EMBL" id="KAJ4457810.1"/>
    </source>
</evidence>